<dbReference type="Proteomes" id="UP000199441">
    <property type="component" value="Unassembled WGS sequence"/>
</dbReference>
<dbReference type="EMBL" id="FNOI01000002">
    <property type="protein sequence ID" value="SDW72450.1"/>
    <property type="molecule type" value="Genomic_DNA"/>
</dbReference>
<proteinExistence type="predicted"/>
<gene>
    <name evidence="2" type="ORF">SAMN04488001_1643</name>
</gene>
<evidence type="ECO:0000313" key="3">
    <source>
        <dbReference type="Proteomes" id="UP000199441"/>
    </source>
</evidence>
<protein>
    <submittedName>
        <fullName evidence="2">Uncharacterized protein</fullName>
    </submittedName>
</protein>
<keyword evidence="3" id="KW-1185">Reference proteome</keyword>
<dbReference type="RefSeq" id="WP_089946426.1">
    <property type="nucleotide sequence ID" value="NZ_FNOI01000002.1"/>
</dbReference>
<evidence type="ECO:0000313" key="2">
    <source>
        <dbReference type="EMBL" id="SDW72450.1"/>
    </source>
</evidence>
<dbReference type="OrthoDB" id="8372854at2"/>
<reference evidence="3" key="1">
    <citation type="submission" date="2016-10" db="EMBL/GenBank/DDBJ databases">
        <authorList>
            <person name="Varghese N."/>
            <person name="Submissions S."/>
        </authorList>
    </citation>
    <scope>NUCLEOTIDE SEQUENCE [LARGE SCALE GENOMIC DNA]</scope>
    <source>
        <strain evidence="3">DSM 26922</strain>
    </source>
</reference>
<name>A0A1H2VVT5_9RHOB</name>
<dbReference type="AlphaFoldDB" id="A0A1H2VVT5"/>
<organism evidence="2 3">
    <name type="scientific">Litoreibacter albidus</name>
    <dbReference type="NCBI Taxonomy" id="670155"/>
    <lineage>
        <taxon>Bacteria</taxon>
        <taxon>Pseudomonadati</taxon>
        <taxon>Pseudomonadota</taxon>
        <taxon>Alphaproteobacteria</taxon>
        <taxon>Rhodobacterales</taxon>
        <taxon>Roseobacteraceae</taxon>
        <taxon>Litoreibacter</taxon>
    </lineage>
</organism>
<evidence type="ECO:0000256" key="1">
    <source>
        <dbReference type="SAM" id="SignalP"/>
    </source>
</evidence>
<dbReference type="STRING" id="670155.SAMN04488001_1643"/>
<feature type="signal peptide" evidence="1">
    <location>
        <begin position="1"/>
        <end position="30"/>
    </location>
</feature>
<sequence length="86" mass="9002">MRPFLIISTIAAAWLALALAAMLTGSIATAAVPKGTRIPPDIAIIGTAPGLLILRSDDPDYVAKLYAAGAAFVLPARRKTCLDLQR</sequence>
<feature type="chain" id="PRO_5011627426" evidence="1">
    <location>
        <begin position="31"/>
        <end position="86"/>
    </location>
</feature>
<accession>A0A1H2VVT5</accession>
<keyword evidence="1" id="KW-0732">Signal</keyword>